<name>A0A5J4KED0_9CHLR</name>
<dbReference type="InterPro" id="IPR036977">
    <property type="entry name" value="DNA_primase_Znf_CHC2"/>
</dbReference>
<feature type="region of interest" description="Disordered" evidence="1">
    <location>
        <begin position="198"/>
        <end position="225"/>
    </location>
</feature>
<dbReference type="Proteomes" id="UP000326912">
    <property type="component" value="Unassembled WGS sequence"/>
</dbReference>
<dbReference type="Pfam" id="PF22548">
    <property type="entry name" value="AEP-TOTE"/>
    <property type="match status" value="1"/>
</dbReference>
<dbReference type="Gene3D" id="3.90.580.10">
    <property type="entry name" value="Zinc finger, CHC2-type domain"/>
    <property type="match status" value="1"/>
</dbReference>
<feature type="compositionally biased region" description="Polar residues" evidence="1">
    <location>
        <begin position="206"/>
        <end position="221"/>
    </location>
</feature>
<gene>
    <name evidence="3" type="ORF">KDW_17660</name>
</gene>
<reference evidence="3 4" key="1">
    <citation type="submission" date="2019-10" db="EMBL/GenBank/DDBJ databases">
        <title>Dictyobacter vulcani sp. nov., within the class Ktedonobacteria, isolated from soil of volcanic Mt. Zao.</title>
        <authorList>
            <person name="Zheng Y."/>
            <person name="Wang C.M."/>
            <person name="Sakai Y."/>
            <person name="Abe K."/>
            <person name="Yokota A."/>
            <person name="Yabe S."/>
        </authorList>
    </citation>
    <scope>NUCLEOTIDE SEQUENCE [LARGE SCALE GENOMIC DNA]</scope>
    <source>
        <strain evidence="3 4">W12</strain>
    </source>
</reference>
<keyword evidence="4" id="KW-1185">Reference proteome</keyword>
<feature type="domain" description="TOTE conflict system primase" evidence="2">
    <location>
        <begin position="32"/>
        <end position="165"/>
    </location>
</feature>
<dbReference type="SUPFAM" id="SSF57783">
    <property type="entry name" value="Zinc beta-ribbon"/>
    <property type="match status" value="1"/>
</dbReference>
<dbReference type="EMBL" id="BKZW01000001">
    <property type="protein sequence ID" value="GER87604.1"/>
    <property type="molecule type" value="Genomic_DNA"/>
</dbReference>
<sequence length="316" mass="36205">MAITPYLSSYQNLFVGRQDDYAIQLPNGKYRRAGKPLTTGDVYDHLVGRRTYGTYIMDAHGHCRFAVIDADTEDGLDRLWLIQEQLTAQHITSYVECSRRGGHLWIFFTSPAPASWVRAWLLPYCPSDMEFYPKQDEGQGYGSLIRLPLGVHRKSGQRYHFMERQPGSLATLTQTDEQRLTWFASITRVQVPQLVPVPKQTPARPTHTSFSSPGQRTTNGPSPIRQWNAEQDHYQVISRYVDLNASGVGQCPFGDHHANGKDSQASFKVYDPGAPGGYCWYCYTWQKGGSLFDFLRYYYHLDTKELWQRIQEDTSI</sequence>
<accession>A0A5J4KED0</accession>
<dbReference type="InterPro" id="IPR054347">
    <property type="entry name" value="TOTE_primase"/>
</dbReference>
<dbReference type="GO" id="GO:0008270">
    <property type="term" value="F:zinc ion binding"/>
    <property type="evidence" value="ECO:0007669"/>
    <property type="project" value="InterPro"/>
</dbReference>
<comment type="caution">
    <text evidence="3">The sequence shown here is derived from an EMBL/GenBank/DDBJ whole genome shotgun (WGS) entry which is preliminary data.</text>
</comment>
<organism evidence="3 4">
    <name type="scientific">Dictyobacter vulcani</name>
    <dbReference type="NCBI Taxonomy" id="2607529"/>
    <lineage>
        <taxon>Bacteria</taxon>
        <taxon>Bacillati</taxon>
        <taxon>Chloroflexota</taxon>
        <taxon>Ktedonobacteria</taxon>
        <taxon>Ktedonobacterales</taxon>
        <taxon>Dictyobacteraceae</taxon>
        <taxon>Dictyobacter</taxon>
    </lineage>
</organism>
<dbReference type="RefSeq" id="WP_151755584.1">
    <property type="nucleotide sequence ID" value="NZ_BKZW01000001.1"/>
</dbReference>
<protein>
    <recommendedName>
        <fullName evidence="2">TOTE conflict system primase domain-containing protein</fullName>
    </recommendedName>
</protein>
<dbReference type="GO" id="GO:0003677">
    <property type="term" value="F:DNA binding"/>
    <property type="evidence" value="ECO:0007669"/>
    <property type="project" value="InterPro"/>
</dbReference>
<evidence type="ECO:0000313" key="3">
    <source>
        <dbReference type="EMBL" id="GER87604.1"/>
    </source>
</evidence>
<dbReference type="AlphaFoldDB" id="A0A5J4KED0"/>
<proteinExistence type="predicted"/>
<evidence type="ECO:0000259" key="2">
    <source>
        <dbReference type="Pfam" id="PF22548"/>
    </source>
</evidence>
<dbReference type="GO" id="GO:0006260">
    <property type="term" value="P:DNA replication"/>
    <property type="evidence" value="ECO:0007669"/>
    <property type="project" value="InterPro"/>
</dbReference>
<evidence type="ECO:0000256" key="1">
    <source>
        <dbReference type="SAM" id="MobiDB-lite"/>
    </source>
</evidence>
<evidence type="ECO:0000313" key="4">
    <source>
        <dbReference type="Proteomes" id="UP000326912"/>
    </source>
</evidence>